<name>A0A835KZ96_SPOEX</name>
<evidence type="ECO:0000313" key="3">
    <source>
        <dbReference type="Proteomes" id="UP000648187"/>
    </source>
</evidence>
<organism evidence="2 3">
    <name type="scientific">Spodoptera exigua</name>
    <name type="common">Beet armyworm</name>
    <name type="synonym">Noctua fulgens</name>
    <dbReference type="NCBI Taxonomy" id="7107"/>
    <lineage>
        <taxon>Eukaryota</taxon>
        <taxon>Metazoa</taxon>
        <taxon>Ecdysozoa</taxon>
        <taxon>Arthropoda</taxon>
        <taxon>Hexapoda</taxon>
        <taxon>Insecta</taxon>
        <taxon>Pterygota</taxon>
        <taxon>Neoptera</taxon>
        <taxon>Endopterygota</taxon>
        <taxon>Lepidoptera</taxon>
        <taxon>Glossata</taxon>
        <taxon>Ditrysia</taxon>
        <taxon>Noctuoidea</taxon>
        <taxon>Noctuidae</taxon>
        <taxon>Amphipyrinae</taxon>
        <taxon>Spodoptera</taxon>
    </lineage>
</organism>
<proteinExistence type="predicted"/>
<gene>
    <name evidence="2" type="ORF">HW555_014017</name>
</gene>
<sequence>KSFISAYSSVSGEYKRLRTVRAPGDDSTWDIVRNTHLKLIKEKFTCFFDPQLGVAKLFTEDDDPTPEHIEMLLWAYSPEPKRVAKEFNFFENKDTPEEESEKDRISEGQDKSDASDKNVDSDEIGSKRPSGDRDGEGGSTPRRSKRIKN</sequence>
<reference evidence="2" key="1">
    <citation type="submission" date="2020-08" db="EMBL/GenBank/DDBJ databases">
        <title>Spodoptera exigua strain:BAW_Kor-Di-RS1 Genome sequencing and assembly.</title>
        <authorList>
            <person name="Kim J."/>
            <person name="Nam H.Y."/>
            <person name="Kwon M."/>
            <person name="Choi J.H."/>
            <person name="Cho S.R."/>
            <person name="Kim G.-H."/>
        </authorList>
    </citation>
    <scope>NUCLEOTIDE SEQUENCE</scope>
    <source>
        <strain evidence="2">BAW_Kor-Di-RS1</strain>
        <tissue evidence="2">Whole-body</tissue>
    </source>
</reference>
<accession>A0A835KZ96</accession>
<feature type="compositionally biased region" description="Basic and acidic residues" evidence="1">
    <location>
        <begin position="91"/>
        <end position="136"/>
    </location>
</feature>
<dbReference type="AlphaFoldDB" id="A0A835KZ96"/>
<evidence type="ECO:0000313" key="2">
    <source>
        <dbReference type="EMBL" id="KAF9405096.1"/>
    </source>
</evidence>
<protein>
    <submittedName>
        <fullName evidence="2">Uncharacterized protein</fullName>
    </submittedName>
</protein>
<dbReference type="EMBL" id="JACKWZ010000812">
    <property type="protein sequence ID" value="KAF9405096.1"/>
    <property type="molecule type" value="Genomic_DNA"/>
</dbReference>
<feature type="non-terminal residue" evidence="2">
    <location>
        <position position="149"/>
    </location>
</feature>
<feature type="region of interest" description="Disordered" evidence="1">
    <location>
        <begin position="87"/>
        <end position="149"/>
    </location>
</feature>
<comment type="caution">
    <text evidence="2">The sequence shown here is derived from an EMBL/GenBank/DDBJ whole genome shotgun (WGS) entry which is preliminary data.</text>
</comment>
<dbReference type="Proteomes" id="UP000648187">
    <property type="component" value="Unassembled WGS sequence"/>
</dbReference>
<evidence type="ECO:0000256" key="1">
    <source>
        <dbReference type="SAM" id="MobiDB-lite"/>
    </source>
</evidence>
<keyword evidence="3" id="KW-1185">Reference proteome</keyword>